<dbReference type="InterPro" id="IPR036371">
    <property type="entry name" value="TPK_B1-bd_sf"/>
</dbReference>
<dbReference type="InterPro" id="IPR006282">
    <property type="entry name" value="Thi_PPkinase"/>
</dbReference>
<evidence type="ECO:0000256" key="1">
    <source>
        <dbReference type="ARBA" id="ARBA00022679"/>
    </source>
</evidence>
<dbReference type="EC" id="2.7.6.2" evidence="5"/>
<dbReference type="InterPro" id="IPR053149">
    <property type="entry name" value="TPK"/>
</dbReference>
<evidence type="ECO:0000256" key="4">
    <source>
        <dbReference type="ARBA" id="ARBA00022840"/>
    </source>
</evidence>
<evidence type="ECO:0000256" key="5">
    <source>
        <dbReference type="NCBIfam" id="TIGR01378"/>
    </source>
</evidence>
<keyword evidence="8" id="KW-1185">Reference proteome</keyword>
<protein>
    <recommendedName>
        <fullName evidence="5">Thiamine diphosphokinase</fullName>
        <ecNumber evidence="5">2.7.6.2</ecNumber>
    </recommendedName>
</protein>
<evidence type="ECO:0000256" key="2">
    <source>
        <dbReference type="ARBA" id="ARBA00022741"/>
    </source>
</evidence>
<comment type="caution">
    <text evidence="7">The sequence shown here is derived from an EMBL/GenBank/DDBJ whole genome shotgun (WGS) entry which is preliminary data.</text>
</comment>
<dbReference type="CDD" id="cd07995">
    <property type="entry name" value="TPK"/>
    <property type="match status" value="1"/>
</dbReference>
<organism evidence="7 8">
    <name type="scientific">Thermobacillus xylanilyticus</name>
    <dbReference type="NCBI Taxonomy" id="76633"/>
    <lineage>
        <taxon>Bacteria</taxon>
        <taxon>Bacillati</taxon>
        <taxon>Bacillota</taxon>
        <taxon>Bacilli</taxon>
        <taxon>Bacillales</taxon>
        <taxon>Paenibacillaceae</taxon>
        <taxon>Thermobacillus</taxon>
    </lineage>
</organism>
<dbReference type="EMBL" id="CAJRAY010000017">
    <property type="protein sequence ID" value="CAG5079294.1"/>
    <property type="molecule type" value="Genomic_DNA"/>
</dbReference>
<dbReference type="NCBIfam" id="TIGR01378">
    <property type="entry name" value="thi_PPkinase"/>
    <property type="match status" value="1"/>
</dbReference>
<name>A0ABM8V0J2_THEXY</name>
<dbReference type="Gene3D" id="3.40.50.10240">
    <property type="entry name" value="Thiamin pyrophosphokinase, catalytic domain"/>
    <property type="match status" value="1"/>
</dbReference>
<dbReference type="RefSeq" id="WP_213483411.1">
    <property type="nucleotide sequence ID" value="NZ_CAJRAY010000017.1"/>
</dbReference>
<gene>
    <name evidence="7" type="primary">txxe 520-thiN</name>
    <name evidence="7" type="ORF">TXXE_02990</name>
</gene>
<accession>A0ABM8V0J2</accession>
<evidence type="ECO:0000256" key="3">
    <source>
        <dbReference type="ARBA" id="ARBA00022777"/>
    </source>
</evidence>
<dbReference type="SUPFAM" id="SSF63999">
    <property type="entry name" value="Thiamin pyrophosphokinase, catalytic domain"/>
    <property type="match status" value="1"/>
</dbReference>
<dbReference type="InterPro" id="IPR036759">
    <property type="entry name" value="TPK_catalytic_sf"/>
</dbReference>
<keyword evidence="2" id="KW-0547">Nucleotide-binding</keyword>
<keyword evidence="1 7" id="KW-0808">Transferase</keyword>
<dbReference type="GO" id="GO:0004788">
    <property type="term" value="F:thiamine diphosphokinase activity"/>
    <property type="evidence" value="ECO:0007669"/>
    <property type="project" value="UniProtKB-EC"/>
</dbReference>
<evidence type="ECO:0000259" key="6">
    <source>
        <dbReference type="SMART" id="SM00983"/>
    </source>
</evidence>
<dbReference type="PANTHER" id="PTHR41299">
    <property type="entry name" value="THIAMINE PYROPHOSPHOKINASE"/>
    <property type="match status" value="1"/>
</dbReference>
<sequence length="216" mass="23149">MADAKRIVIFAGGNLGKDSIRLIRPGDLLIGADSGAARLIELGFVPDLAIGDFDSVSPDELATIRRISRRTEIVDPVDKDYTDTELAFNRALELEPGEIVIAGALGTRFDHSLANVHLLAAAHRRGVRAVVTDDRNEIRLAAGGERLTFRRTDHPAVSLLPLTPVVTGITLEGFRYPLNGARLEIGQSLGISNVLEADEGAVTVGEGLLLVILSRD</sequence>
<keyword evidence="3" id="KW-0418">Kinase</keyword>
<evidence type="ECO:0000313" key="7">
    <source>
        <dbReference type="EMBL" id="CAG5079294.1"/>
    </source>
</evidence>
<dbReference type="Proteomes" id="UP000681526">
    <property type="component" value="Unassembled WGS sequence"/>
</dbReference>
<dbReference type="InterPro" id="IPR007373">
    <property type="entry name" value="Thiamin_PyroPKinase_B1-bd"/>
</dbReference>
<keyword evidence="4" id="KW-0067">ATP-binding</keyword>
<feature type="domain" description="Thiamin pyrophosphokinase thiamin-binding" evidence="6">
    <location>
        <begin position="144"/>
        <end position="210"/>
    </location>
</feature>
<dbReference type="Pfam" id="PF04263">
    <property type="entry name" value="TPK_catalytic"/>
    <property type="match status" value="1"/>
</dbReference>
<proteinExistence type="predicted"/>
<dbReference type="SMART" id="SM00983">
    <property type="entry name" value="TPK_B1_binding"/>
    <property type="match status" value="1"/>
</dbReference>
<evidence type="ECO:0000313" key="8">
    <source>
        <dbReference type="Proteomes" id="UP000681526"/>
    </source>
</evidence>
<dbReference type="PANTHER" id="PTHR41299:SF1">
    <property type="entry name" value="THIAMINE PYROPHOSPHOKINASE"/>
    <property type="match status" value="1"/>
</dbReference>
<dbReference type="Pfam" id="PF04265">
    <property type="entry name" value="TPK_B1_binding"/>
    <property type="match status" value="1"/>
</dbReference>
<reference evidence="7 8" key="1">
    <citation type="submission" date="2021-04" db="EMBL/GenBank/DDBJ databases">
        <authorList>
            <person name="Rakotoarivonina H."/>
        </authorList>
    </citation>
    <scope>NUCLEOTIDE SEQUENCE [LARGE SCALE GENOMIC DNA]</scope>
    <source>
        <strain evidence="7 8">XE</strain>
    </source>
</reference>
<dbReference type="InterPro" id="IPR007371">
    <property type="entry name" value="TPK_catalytic"/>
</dbReference>
<dbReference type="SUPFAM" id="SSF63862">
    <property type="entry name" value="Thiamin pyrophosphokinase, substrate-binding domain"/>
    <property type="match status" value="1"/>
</dbReference>